<dbReference type="GO" id="GO:0005576">
    <property type="term" value="C:extracellular region"/>
    <property type="evidence" value="ECO:0007669"/>
    <property type="project" value="TreeGrafter"/>
</dbReference>
<dbReference type="Gene3D" id="3.20.20.80">
    <property type="entry name" value="Glycosidases"/>
    <property type="match status" value="1"/>
</dbReference>
<keyword evidence="4" id="KW-0624">Polysaccharide degradation</keyword>
<dbReference type="InterPro" id="IPR024361">
    <property type="entry name" value="BACON"/>
</dbReference>
<dbReference type="Pfam" id="PF00150">
    <property type="entry name" value="Cellulase"/>
    <property type="match status" value="1"/>
</dbReference>
<dbReference type="PANTHER" id="PTHR31297">
    <property type="entry name" value="GLUCAN ENDO-1,6-BETA-GLUCOSIDASE B"/>
    <property type="match status" value="1"/>
</dbReference>
<dbReference type="InterPro" id="IPR050386">
    <property type="entry name" value="Glycosyl_hydrolase_5"/>
</dbReference>
<feature type="domain" description="Glycoside hydrolase family 5" evidence="5">
    <location>
        <begin position="165"/>
        <end position="464"/>
    </location>
</feature>
<dbReference type="EMBL" id="LT796703">
    <property type="protein sequence ID" value="SJX74201.1"/>
    <property type="molecule type" value="Genomic_DNA"/>
</dbReference>
<dbReference type="CDD" id="cd14948">
    <property type="entry name" value="BACON"/>
    <property type="match status" value="1"/>
</dbReference>
<dbReference type="Pfam" id="PF19190">
    <property type="entry name" value="BACON_2"/>
    <property type="match status" value="1"/>
</dbReference>
<dbReference type="InterPro" id="IPR001547">
    <property type="entry name" value="Glyco_hydro_5"/>
</dbReference>
<dbReference type="PANTHER" id="PTHR31297:SF41">
    <property type="entry name" value="ENDOGLUCANASE, PUTATIVE (AFU_ORTHOLOGUE AFUA_5G01830)-RELATED"/>
    <property type="match status" value="1"/>
</dbReference>
<evidence type="ECO:0000256" key="1">
    <source>
        <dbReference type="ARBA" id="ARBA00022801"/>
    </source>
</evidence>
<dbReference type="GO" id="GO:0009986">
    <property type="term" value="C:cell surface"/>
    <property type="evidence" value="ECO:0007669"/>
    <property type="project" value="TreeGrafter"/>
</dbReference>
<dbReference type="PROSITE" id="PS51257">
    <property type="entry name" value="PROKAR_LIPOPROTEIN"/>
    <property type="match status" value="1"/>
</dbReference>
<evidence type="ECO:0000259" key="6">
    <source>
        <dbReference type="Pfam" id="PF19190"/>
    </source>
</evidence>
<dbReference type="Gene3D" id="2.60.40.10">
    <property type="entry name" value="Immunoglobulins"/>
    <property type="match status" value="1"/>
</dbReference>
<evidence type="ECO:0000259" key="5">
    <source>
        <dbReference type="Pfam" id="PF00150"/>
    </source>
</evidence>
<accession>A0A2I2K950</accession>
<dbReference type="GO" id="GO:0008422">
    <property type="term" value="F:beta-glucosidase activity"/>
    <property type="evidence" value="ECO:0007669"/>
    <property type="project" value="TreeGrafter"/>
</dbReference>
<dbReference type="InterPro" id="IPR013783">
    <property type="entry name" value="Ig-like_fold"/>
</dbReference>
<dbReference type="AlphaFoldDB" id="A0A2I2K950"/>
<dbReference type="GO" id="GO:0009251">
    <property type="term" value="P:glucan catabolic process"/>
    <property type="evidence" value="ECO:0007669"/>
    <property type="project" value="TreeGrafter"/>
</dbReference>
<evidence type="ECO:0000256" key="2">
    <source>
        <dbReference type="ARBA" id="ARBA00023277"/>
    </source>
</evidence>
<sequence length="514" mass="56685">MNMLRIILAVLLFGCSCSSETKETVNLKVSQKSLSFAVDGGTAKFNITAGNVPRVQSRASWCTIVAVANTVDNEYMVTVAAAENSGEARQTELSVVCDGQSNVVKVVQDGVQIPEVEEPADDSDKVFLGVDIPQRADTAPWQIAEKLGIGFNLGNQMDANNNGYADETCWGNSRATQTTFNKIKEAGFSSVRIPVTWLGHIGPAPEYEIDEAWLSRVVELVGYAEKAGLNAIVNMHHDGADSAHWLDIKNAALDPELHQTIIEQIEAMWTQIAEAMQDFGDFLILESFNEIQDGGWGWGQNLQDGGQQYKCLNEWNGAFVNAVRAVGGNNATRYLGISGYSANPNLTINHLQLPSGVPSENLLISVHCYDPYTYTLEAKHSEWGYTAMTSKKPSGDNEKDLLNVFKSLYDGYVSKGIPVYMGEFGCVNRSTVREQEFQRYYLKYYVKLAKKFGIPLFIWDNGARGAGKEKHAFIDHGTGEYCSDEAKAAIEALIDSYENDHTLGKIYRNAPYNN</sequence>
<protein>
    <submittedName>
        <fullName evidence="7">Cellulase( EC:3.2.1.4 )</fullName>
    </submittedName>
</protein>
<dbReference type="SUPFAM" id="SSF51445">
    <property type="entry name" value="(Trans)glycosidases"/>
    <property type="match status" value="1"/>
</dbReference>
<name>A0A2I2K950_9ZZZZ</name>
<reference evidence="7" key="2">
    <citation type="submission" date="2017-12" db="EMBL/GenBank/DDBJ databases">
        <title>Two new gene clusters involved in the degradation of lignocelluloses from the fecal microbiota of Tunisian dromedary.</title>
        <authorList>
            <person name="Rihab A."/>
            <person name="Elisabeth L."/>
            <person name="Gabrielle P.-V."/>
            <person name="Sahar T."/>
            <person name="Monia M."/>
            <person name="Fatma E."/>
            <person name="Samir B."/>
        </authorList>
    </citation>
    <scope>NUCLEOTIDE SEQUENCE</scope>
</reference>
<keyword evidence="2" id="KW-0119">Carbohydrate metabolism</keyword>
<evidence type="ECO:0000256" key="3">
    <source>
        <dbReference type="ARBA" id="ARBA00023295"/>
    </source>
</evidence>
<keyword evidence="3" id="KW-0326">Glycosidase</keyword>
<dbReference type="InterPro" id="IPR017853">
    <property type="entry name" value="GH"/>
</dbReference>
<keyword evidence="1" id="KW-0378">Hydrolase</keyword>
<reference evidence="7" key="1">
    <citation type="submission" date="2017-02" db="EMBL/GenBank/DDBJ databases">
        <authorList>
            <person name="Peterson S.W."/>
        </authorList>
    </citation>
    <scope>NUCLEOTIDE SEQUENCE</scope>
</reference>
<evidence type="ECO:0000256" key="4">
    <source>
        <dbReference type="ARBA" id="ARBA00023326"/>
    </source>
</evidence>
<evidence type="ECO:0000313" key="7">
    <source>
        <dbReference type="EMBL" id="SJX74201.1"/>
    </source>
</evidence>
<proteinExistence type="predicted"/>
<organism evidence="7">
    <name type="scientific">feces metagenome</name>
    <dbReference type="NCBI Taxonomy" id="1861841"/>
    <lineage>
        <taxon>unclassified sequences</taxon>
        <taxon>metagenomes</taxon>
        <taxon>organismal metagenomes</taxon>
    </lineage>
</organism>
<feature type="domain" description="BACON" evidence="6">
    <location>
        <begin position="27"/>
        <end position="109"/>
    </location>
</feature>